<evidence type="ECO:0000256" key="2">
    <source>
        <dbReference type="ARBA" id="ARBA00023157"/>
    </source>
</evidence>
<protein>
    <recommendedName>
        <fullName evidence="5">Ig-like domain-containing protein</fullName>
    </recommendedName>
</protein>
<dbReference type="PANTHER" id="PTHR44337:SF20">
    <property type="entry name" value="CARCINOEMBRYONIC ANTIGEN-RELATED CELL ADHESION MOLECULE 5-RELATED"/>
    <property type="match status" value="1"/>
</dbReference>
<dbReference type="InterPro" id="IPR007110">
    <property type="entry name" value="Ig-like_dom"/>
</dbReference>
<reference evidence="6" key="2">
    <citation type="submission" date="2025-09" db="UniProtKB">
        <authorList>
            <consortium name="Ensembl"/>
        </authorList>
    </citation>
    <scope>IDENTIFICATION</scope>
</reference>
<dbReference type="InterPro" id="IPR036179">
    <property type="entry name" value="Ig-like_dom_sf"/>
</dbReference>
<reference evidence="6" key="1">
    <citation type="submission" date="2025-08" db="UniProtKB">
        <authorList>
            <consortium name="Ensembl"/>
        </authorList>
    </citation>
    <scope>IDENTIFICATION</scope>
</reference>
<dbReference type="InterPro" id="IPR003598">
    <property type="entry name" value="Ig_sub2"/>
</dbReference>
<dbReference type="InterPro" id="IPR052598">
    <property type="entry name" value="IgSF_CEA-related"/>
</dbReference>
<evidence type="ECO:0000256" key="1">
    <source>
        <dbReference type="ARBA" id="ARBA00022729"/>
    </source>
</evidence>
<keyword evidence="1" id="KW-0732">Signal</keyword>
<dbReference type="Ensembl" id="ENSNMLT00000019103.1">
    <property type="protein sequence ID" value="ENSNMLP00000016983.1"/>
    <property type="gene ID" value="ENSNMLG00000011225.1"/>
</dbReference>
<evidence type="ECO:0000256" key="4">
    <source>
        <dbReference type="ARBA" id="ARBA00023319"/>
    </source>
</evidence>
<evidence type="ECO:0000313" key="7">
    <source>
        <dbReference type="Proteomes" id="UP000694523"/>
    </source>
</evidence>
<dbReference type="SMART" id="SM00409">
    <property type="entry name" value="IG"/>
    <property type="match status" value="2"/>
</dbReference>
<evidence type="ECO:0000256" key="3">
    <source>
        <dbReference type="ARBA" id="ARBA00023180"/>
    </source>
</evidence>
<evidence type="ECO:0000313" key="6">
    <source>
        <dbReference type="Ensembl" id="ENSNMLP00000016983.1"/>
    </source>
</evidence>
<keyword evidence="4" id="KW-0393">Immunoglobulin domain</keyword>
<dbReference type="Gene3D" id="2.60.40.10">
    <property type="entry name" value="Immunoglobulins"/>
    <property type="match status" value="2"/>
</dbReference>
<dbReference type="SMART" id="SM00408">
    <property type="entry name" value="IGc2"/>
    <property type="match status" value="1"/>
</dbReference>
<dbReference type="PANTHER" id="PTHR44337">
    <property type="entry name" value="CARCINOEMBRYONIC ANTIGEN-RELATED CELL ADHESION MOLECULE 8"/>
    <property type="match status" value="1"/>
</dbReference>
<dbReference type="InterPro" id="IPR003599">
    <property type="entry name" value="Ig_sub"/>
</dbReference>
<dbReference type="PROSITE" id="PS50835">
    <property type="entry name" value="IG_LIKE"/>
    <property type="match status" value="1"/>
</dbReference>
<dbReference type="Pfam" id="PF13927">
    <property type="entry name" value="Ig_3"/>
    <property type="match status" value="1"/>
</dbReference>
<dbReference type="InterPro" id="IPR013783">
    <property type="entry name" value="Ig-like_fold"/>
</dbReference>
<keyword evidence="3" id="KW-0325">Glycoprotein</keyword>
<feature type="domain" description="Ig-like" evidence="5">
    <location>
        <begin position="111"/>
        <end position="189"/>
    </location>
</feature>
<dbReference type="AlphaFoldDB" id="A0A8C6T672"/>
<accession>A0A8C6T672</accession>
<name>A0A8C6T672_9GOBI</name>
<proteinExistence type="predicted"/>
<evidence type="ECO:0000259" key="5">
    <source>
        <dbReference type="PROSITE" id="PS50835"/>
    </source>
</evidence>
<dbReference type="Proteomes" id="UP000694523">
    <property type="component" value="Unplaced"/>
</dbReference>
<sequence length="248" mass="27336">MFTTGLSHGARVLPDHLTATAGEKVILPASPFLVITWNFVNTSGINNNIIVSSSANNNTNAAYADRITLFKSTGSLELRDLTVRDNGEYSYLAQIYRYGMFCLFVFLVDGPENRHFTTSPSQEYIAQGSDLDLSCVADSKPSAEISWFVNGNLQSYTGPQYTLQNIQMSDSGSYSCQAFNGKTLRSATSGWNFYIQYIIFIDAISHSVKFNCANVLLCFWVLCLIRGSMAALRSQSVTESSSVKETPL</sequence>
<keyword evidence="7" id="KW-1185">Reference proteome</keyword>
<organism evidence="6 7">
    <name type="scientific">Neogobius melanostomus</name>
    <name type="common">round goby</name>
    <dbReference type="NCBI Taxonomy" id="47308"/>
    <lineage>
        <taxon>Eukaryota</taxon>
        <taxon>Metazoa</taxon>
        <taxon>Chordata</taxon>
        <taxon>Craniata</taxon>
        <taxon>Vertebrata</taxon>
        <taxon>Euteleostomi</taxon>
        <taxon>Actinopterygii</taxon>
        <taxon>Neopterygii</taxon>
        <taxon>Teleostei</taxon>
        <taxon>Neoteleostei</taxon>
        <taxon>Acanthomorphata</taxon>
        <taxon>Gobiaria</taxon>
        <taxon>Gobiiformes</taxon>
        <taxon>Gobioidei</taxon>
        <taxon>Gobiidae</taxon>
        <taxon>Benthophilinae</taxon>
        <taxon>Neogobiini</taxon>
        <taxon>Neogobius</taxon>
    </lineage>
</organism>
<dbReference type="SUPFAM" id="SSF48726">
    <property type="entry name" value="Immunoglobulin"/>
    <property type="match status" value="2"/>
</dbReference>
<keyword evidence="2" id="KW-1015">Disulfide bond</keyword>